<proteinExistence type="predicted"/>
<evidence type="ECO:0000313" key="2">
    <source>
        <dbReference type="EMBL" id="KAF3453314.1"/>
    </source>
</evidence>
<protein>
    <submittedName>
        <fullName evidence="2">Uncharacterized protein</fullName>
    </submittedName>
</protein>
<reference evidence="2" key="1">
    <citation type="submission" date="2020-03" db="EMBL/GenBank/DDBJ databases">
        <title>A high-quality chromosome-level genome assembly of a woody plant with both climbing and erect habits, Rhamnella rubrinervis.</title>
        <authorList>
            <person name="Lu Z."/>
            <person name="Yang Y."/>
            <person name="Zhu X."/>
            <person name="Sun Y."/>
        </authorList>
    </citation>
    <scope>NUCLEOTIDE SEQUENCE</scope>
    <source>
        <strain evidence="2">BYM</strain>
        <tissue evidence="2">Leaf</tissue>
    </source>
</reference>
<feature type="compositionally biased region" description="Acidic residues" evidence="1">
    <location>
        <begin position="157"/>
        <end position="169"/>
    </location>
</feature>
<evidence type="ECO:0000313" key="3">
    <source>
        <dbReference type="Proteomes" id="UP000796880"/>
    </source>
</evidence>
<sequence>MGYLASDNGISRQKTLQGTVINLVSSIYFSTFQKNGLEFFKRCAAHGFGNSKALAFEAEVENVAGHPLCNQKILQEVEAGEEEIHQVDEEGVGEEIHQVVGREEEAVRKLQPILENETDQEDIPSDSDDSVASEIFELKWASPSNVGQNVATFDSSLSEEEDDDDDDNLIEISLPGSESSGLEEDPDQNVETMLPDILPESIFRQHGLKELLAEINEMNEEDNLIEIDISMGSIKCSRFEIEA</sequence>
<dbReference type="AlphaFoldDB" id="A0A8K0HKH1"/>
<organism evidence="2 3">
    <name type="scientific">Rhamnella rubrinervis</name>
    <dbReference type="NCBI Taxonomy" id="2594499"/>
    <lineage>
        <taxon>Eukaryota</taxon>
        <taxon>Viridiplantae</taxon>
        <taxon>Streptophyta</taxon>
        <taxon>Embryophyta</taxon>
        <taxon>Tracheophyta</taxon>
        <taxon>Spermatophyta</taxon>
        <taxon>Magnoliopsida</taxon>
        <taxon>eudicotyledons</taxon>
        <taxon>Gunneridae</taxon>
        <taxon>Pentapetalae</taxon>
        <taxon>rosids</taxon>
        <taxon>fabids</taxon>
        <taxon>Rosales</taxon>
        <taxon>Rhamnaceae</taxon>
        <taxon>rhamnoid group</taxon>
        <taxon>Rhamneae</taxon>
        <taxon>Rhamnella</taxon>
    </lineage>
</organism>
<gene>
    <name evidence="2" type="ORF">FNV43_RR03754</name>
</gene>
<accession>A0A8K0HKH1</accession>
<feature type="region of interest" description="Disordered" evidence="1">
    <location>
        <begin position="155"/>
        <end position="188"/>
    </location>
</feature>
<dbReference type="PANTHER" id="PTHR35708">
    <property type="entry name" value="GB|AAD25831.1"/>
    <property type="match status" value="1"/>
</dbReference>
<dbReference type="Proteomes" id="UP000796880">
    <property type="component" value="Unassembled WGS sequence"/>
</dbReference>
<dbReference type="EMBL" id="VOIH02000002">
    <property type="protein sequence ID" value="KAF3453314.1"/>
    <property type="molecule type" value="Genomic_DNA"/>
</dbReference>
<dbReference type="OrthoDB" id="784738at2759"/>
<feature type="compositionally biased region" description="Low complexity" evidence="1">
    <location>
        <begin position="170"/>
        <end position="180"/>
    </location>
</feature>
<dbReference type="PANTHER" id="PTHR35708:SF4">
    <property type="entry name" value="TRANSMEMBRANE PROTEIN"/>
    <property type="match status" value="1"/>
</dbReference>
<keyword evidence="3" id="KW-1185">Reference proteome</keyword>
<comment type="caution">
    <text evidence="2">The sequence shown here is derived from an EMBL/GenBank/DDBJ whole genome shotgun (WGS) entry which is preliminary data.</text>
</comment>
<name>A0A8K0HKH1_9ROSA</name>
<evidence type="ECO:0000256" key="1">
    <source>
        <dbReference type="SAM" id="MobiDB-lite"/>
    </source>
</evidence>